<dbReference type="AlphaFoldDB" id="A0AAD2FX48"/>
<evidence type="ECO:0000256" key="5">
    <source>
        <dbReference type="SAM" id="SignalP"/>
    </source>
</evidence>
<dbReference type="NCBIfam" id="TIGR01452">
    <property type="entry name" value="PGP_euk"/>
    <property type="match status" value="1"/>
</dbReference>
<sequence length="352" mass="38138">MKFAASTTAMLATLLANTSAFTVRQSSAAAAFRTVGASRPFSHATKPLAANVMKLSEPQKELLDTVDVFIFDCDGVIWRGDSLIDGIPETLDKLRKANKKMFFVTNNSTKSRAGYKKKFDSLGLDIPAEEIFSSSFAAAAYLEQTKFKESGKKAYIIGEIGICEELDLIGVPYIGGPADSEKEPNMGPGGKLEVDSDVGAVIVGFDRFVNYYKIQYAQLCINEENAEFIATNLDAVTHLTDAQEWAGNGSMVGAIKGCTGQEPTVVGKPSPLMIEYLESKYGVDRKRICMVGDRLDTDVLFGTDNGLKSLLVLSGVTSEEKLLSPENAITPDFYADDINAFFQTEESAVEST</sequence>
<dbReference type="SFLD" id="SFLDG01139">
    <property type="entry name" value="C2.A:_Pyridoxal_Phosphate_Phos"/>
    <property type="match status" value="1"/>
</dbReference>
<keyword evidence="4" id="KW-0479">Metal-binding</keyword>
<dbReference type="EMBL" id="CAKOGP040001881">
    <property type="protein sequence ID" value="CAJ1955179.1"/>
    <property type="molecule type" value="Genomic_DNA"/>
</dbReference>
<protein>
    <recommendedName>
        <fullName evidence="8">Phosphoglycolate phosphatase</fullName>
    </recommendedName>
</protein>
<dbReference type="SUPFAM" id="SSF56784">
    <property type="entry name" value="HAD-like"/>
    <property type="match status" value="1"/>
</dbReference>
<evidence type="ECO:0000313" key="7">
    <source>
        <dbReference type="Proteomes" id="UP001295423"/>
    </source>
</evidence>
<evidence type="ECO:0008006" key="8">
    <source>
        <dbReference type="Google" id="ProtNLM"/>
    </source>
</evidence>
<gene>
    <name evidence="6" type="ORF">CYCCA115_LOCUS15623</name>
</gene>
<keyword evidence="5" id="KW-0732">Signal</keyword>
<evidence type="ECO:0000256" key="2">
    <source>
        <dbReference type="PIRSR" id="PIRSR000915-1"/>
    </source>
</evidence>
<dbReference type="GO" id="GO:0046872">
    <property type="term" value="F:metal ion binding"/>
    <property type="evidence" value="ECO:0007669"/>
    <property type="project" value="UniProtKB-KW"/>
</dbReference>
<dbReference type="InterPro" id="IPR023214">
    <property type="entry name" value="HAD_sf"/>
</dbReference>
<evidence type="ECO:0000313" key="6">
    <source>
        <dbReference type="EMBL" id="CAJ1955179.1"/>
    </source>
</evidence>
<feature type="binding site" evidence="4">
    <location>
        <position position="72"/>
    </location>
    <ligand>
        <name>Mg(2+)</name>
        <dbReference type="ChEBI" id="CHEBI:18420"/>
    </ligand>
</feature>
<feature type="binding site" evidence="3">
    <location>
        <position position="268"/>
    </location>
    <ligand>
        <name>substrate</name>
    </ligand>
</feature>
<proteinExistence type="predicted"/>
<evidence type="ECO:0000256" key="4">
    <source>
        <dbReference type="PIRSR" id="PIRSR000915-3"/>
    </source>
</evidence>
<dbReference type="Proteomes" id="UP001295423">
    <property type="component" value="Unassembled WGS sequence"/>
</dbReference>
<dbReference type="InterPro" id="IPR036412">
    <property type="entry name" value="HAD-like_sf"/>
</dbReference>
<comment type="caution">
    <text evidence="6">The sequence shown here is derived from an EMBL/GenBank/DDBJ whole genome shotgun (WGS) entry which is preliminary data.</text>
</comment>
<dbReference type="GO" id="GO:0016791">
    <property type="term" value="F:phosphatase activity"/>
    <property type="evidence" value="ECO:0007669"/>
    <property type="project" value="InterPro"/>
</dbReference>
<dbReference type="InterPro" id="IPR006349">
    <property type="entry name" value="PGP_euk"/>
</dbReference>
<dbReference type="PIRSF" id="PIRSF000915">
    <property type="entry name" value="PGP-type_phosphatase"/>
    <property type="match status" value="1"/>
</dbReference>
<feature type="chain" id="PRO_5042248477" description="Phosphoglycolate phosphatase" evidence="5">
    <location>
        <begin position="21"/>
        <end position="352"/>
    </location>
</feature>
<dbReference type="Gene3D" id="3.40.50.1000">
    <property type="entry name" value="HAD superfamily/HAD-like"/>
    <property type="match status" value="2"/>
</dbReference>
<dbReference type="GO" id="GO:0005737">
    <property type="term" value="C:cytoplasm"/>
    <property type="evidence" value="ECO:0007669"/>
    <property type="project" value="TreeGrafter"/>
</dbReference>
<feature type="active site" description="Proton donor" evidence="2">
    <location>
        <position position="74"/>
    </location>
</feature>
<dbReference type="NCBIfam" id="TIGR01460">
    <property type="entry name" value="HAD-SF-IIA"/>
    <property type="match status" value="1"/>
</dbReference>
<reference evidence="6" key="1">
    <citation type="submission" date="2023-08" db="EMBL/GenBank/DDBJ databases">
        <authorList>
            <person name="Audoor S."/>
            <person name="Bilcke G."/>
        </authorList>
    </citation>
    <scope>NUCLEOTIDE SEQUENCE</scope>
</reference>
<dbReference type="PANTHER" id="PTHR19288">
    <property type="entry name" value="4-NITROPHENYLPHOSPHATASE-RELATED"/>
    <property type="match status" value="1"/>
</dbReference>
<dbReference type="Pfam" id="PF13242">
    <property type="entry name" value="Hydrolase_like"/>
    <property type="match status" value="1"/>
</dbReference>
<feature type="binding site" evidence="4">
    <location>
        <position position="293"/>
    </location>
    <ligand>
        <name>Mg(2+)</name>
        <dbReference type="ChEBI" id="CHEBI:18420"/>
    </ligand>
</feature>
<name>A0AAD2FX48_9STRA</name>
<organism evidence="6 7">
    <name type="scientific">Cylindrotheca closterium</name>
    <dbReference type="NCBI Taxonomy" id="2856"/>
    <lineage>
        <taxon>Eukaryota</taxon>
        <taxon>Sar</taxon>
        <taxon>Stramenopiles</taxon>
        <taxon>Ochrophyta</taxon>
        <taxon>Bacillariophyta</taxon>
        <taxon>Bacillariophyceae</taxon>
        <taxon>Bacillariophycidae</taxon>
        <taxon>Bacillariales</taxon>
        <taxon>Bacillariaceae</taxon>
        <taxon>Cylindrotheca</taxon>
    </lineage>
</organism>
<dbReference type="Pfam" id="PF13344">
    <property type="entry name" value="Hydrolase_6"/>
    <property type="match status" value="1"/>
</dbReference>
<keyword evidence="4" id="KW-0460">Magnesium</keyword>
<dbReference type="SFLD" id="SFLDS00003">
    <property type="entry name" value="Haloacid_Dehalogenase"/>
    <property type="match status" value="1"/>
</dbReference>
<accession>A0AAD2FX48</accession>
<dbReference type="InterPro" id="IPR006357">
    <property type="entry name" value="HAD-SF_hydro_IIA"/>
</dbReference>
<feature type="active site" description="Nucleophile" evidence="2">
    <location>
        <position position="72"/>
    </location>
</feature>
<comment type="cofactor">
    <cofactor evidence="4">
        <name>Mg(2+)</name>
        <dbReference type="ChEBI" id="CHEBI:18420"/>
    </cofactor>
    <text evidence="4">Divalent metal ions. Mg(2+) is the most effective.</text>
</comment>
<feature type="binding site" evidence="4">
    <location>
        <position position="74"/>
    </location>
    <ligand>
        <name>Mg(2+)</name>
        <dbReference type="ChEBI" id="CHEBI:18420"/>
    </ligand>
</feature>
<evidence type="ECO:0000256" key="3">
    <source>
        <dbReference type="PIRSR" id="PIRSR000915-2"/>
    </source>
</evidence>
<dbReference type="SFLD" id="SFLDF00039">
    <property type="entry name" value="phosphoglycolate_phosphatase_2"/>
    <property type="match status" value="1"/>
</dbReference>
<dbReference type="PANTHER" id="PTHR19288:SF46">
    <property type="entry name" value="HALOACID DEHALOGENASE-LIKE HYDROLASE DOMAIN-CONTAINING PROTEIN 2"/>
    <property type="match status" value="1"/>
</dbReference>
<feature type="signal peptide" evidence="5">
    <location>
        <begin position="1"/>
        <end position="20"/>
    </location>
</feature>
<dbReference type="FunFam" id="3.40.50.1000:FF:000039">
    <property type="entry name" value="Phosphoglycolate phosphatase"/>
    <property type="match status" value="1"/>
</dbReference>
<keyword evidence="1" id="KW-0378">Hydrolase</keyword>
<evidence type="ECO:0000256" key="1">
    <source>
        <dbReference type="ARBA" id="ARBA00022801"/>
    </source>
</evidence>
<keyword evidence="7" id="KW-1185">Reference proteome</keyword>